<keyword evidence="2" id="KW-1133">Transmembrane helix</keyword>
<dbReference type="PANTHER" id="PTHR37312">
    <property type="entry name" value="MEMBRANE-BOUND ACYLTRANSFERASE YKRP-RELATED"/>
    <property type="match status" value="1"/>
</dbReference>
<feature type="transmembrane region" description="Helical" evidence="2">
    <location>
        <begin position="143"/>
        <end position="163"/>
    </location>
</feature>
<feature type="transmembrane region" description="Helical" evidence="2">
    <location>
        <begin position="198"/>
        <end position="215"/>
    </location>
</feature>
<dbReference type="InterPro" id="IPR002656">
    <property type="entry name" value="Acyl_transf_3_dom"/>
</dbReference>
<dbReference type="Pfam" id="PF01757">
    <property type="entry name" value="Acyl_transf_3"/>
    <property type="match status" value="1"/>
</dbReference>
<keyword evidence="2" id="KW-0472">Membrane</keyword>
<feature type="transmembrane region" description="Helical" evidence="2">
    <location>
        <begin position="81"/>
        <end position="103"/>
    </location>
</feature>
<evidence type="ECO:0000256" key="1">
    <source>
        <dbReference type="SAM" id="MobiDB-lite"/>
    </source>
</evidence>
<evidence type="ECO:0000259" key="3">
    <source>
        <dbReference type="Pfam" id="PF01757"/>
    </source>
</evidence>
<dbReference type="RefSeq" id="WP_381825912.1">
    <property type="nucleotide sequence ID" value="NZ_JBHTCF010000001.1"/>
</dbReference>
<keyword evidence="2" id="KW-0812">Transmembrane</keyword>
<evidence type="ECO:0000256" key="2">
    <source>
        <dbReference type="SAM" id="Phobius"/>
    </source>
</evidence>
<keyword evidence="4" id="KW-0012">Acyltransferase</keyword>
<evidence type="ECO:0000313" key="5">
    <source>
        <dbReference type="Proteomes" id="UP001596523"/>
    </source>
</evidence>
<feature type="region of interest" description="Disordered" evidence="1">
    <location>
        <begin position="1"/>
        <end position="43"/>
    </location>
</feature>
<feature type="transmembrane region" description="Helical" evidence="2">
    <location>
        <begin position="299"/>
        <end position="318"/>
    </location>
</feature>
<comment type="caution">
    <text evidence="4">The sequence shown here is derived from an EMBL/GenBank/DDBJ whole genome shotgun (WGS) entry which is preliminary data.</text>
</comment>
<dbReference type="PANTHER" id="PTHR37312:SF1">
    <property type="entry name" value="MEMBRANE-BOUND ACYLTRANSFERASE YKRP-RELATED"/>
    <property type="match status" value="1"/>
</dbReference>
<feature type="region of interest" description="Disordered" evidence="1">
    <location>
        <begin position="379"/>
        <end position="399"/>
    </location>
</feature>
<feature type="transmembrane region" description="Helical" evidence="2">
    <location>
        <begin position="175"/>
        <end position="192"/>
    </location>
</feature>
<name>A0ABW2JC39_9ACTN</name>
<accession>A0ABW2JC39</accession>
<evidence type="ECO:0000313" key="4">
    <source>
        <dbReference type="EMBL" id="MFC7303096.1"/>
    </source>
</evidence>
<reference evidence="5" key="1">
    <citation type="journal article" date="2019" name="Int. J. Syst. Evol. Microbiol.">
        <title>The Global Catalogue of Microorganisms (GCM) 10K type strain sequencing project: providing services to taxonomists for standard genome sequencing and annotation.</title>
        <authorList>
            <consortium name="The Broad Institute Genomics Platform"/>
            <consortium name="The Broad Institute Genome Sequencing Center for Infectious Disease"/>
            <person name="Wu L."/>
            <person name="Ma J."/>
        </authorList>
    </citation>
    <scope>NUCLEOTIDE SEQUENCE [LARGE SCALE GENOMIC DNA]</scope>
    <source>
        <strain evidence="5">SYNS20</strain>
    </source>
</reference>
<feature type="transmembrane region" description="Helical" evidence="2">
    <location>
        <begin position="338"/>
        <end position="357"/>
    </location>
</feature>
<protein>
    <submittedName>
        <fullName evidence="4">Acyltransferase family protein</fullName>
    </submittedName>
</protein>
<sequence length="399" mass="43850">MPAEQNTDQKSEQGTEQGTGQQSARKLGKESGQSTEAGAAPATAQGARNPYFDNAKYLTIVLVACGHAWEPLTYGSRATTALYLLVYAFHMPAFALISGYFSRSFDLGPGRVRRLISSVAVPYVVFEVAYTLFYRWAQDDPGYPISLLDPWYVMWFLLALFIWRLTTPLWLLIRWPVAVALAVAVVASASPALGGDLALQRVLGFLPCFVLGLVLKPEHFERLRTRAVRLAALPVAAVALVAAYWAAPWFDAGWLYHRGDVTGRGVPAWAGLLTTPALFVLAMLLTACFLAWVPGGRHWFTALGTGTLYGYLLHGFLIKSARFWDWYDHPWLHTPLGAVAVTVTAVSVIALLCTLPVRKIFRPLVEPRVQWAFRNSAPAKEVGHDDPAPGRTPASKGRP</sequence>
<feature type="domain" description="Acyltransferase 3" evidence="3">
    <location>
        <begin position="49"/>
        <end position="352"/>
    </location>
</feature>
<feature type="transmembrane region" description="Helical" evidence="2">
    <location>
        <begin position="267"/>
        <end position="292"/>
    </location>
</feature>
<keyword evidence="4" id="KW-0808">Transferase</keyword>
<feature type="transmembrane region" description="Helical" evidence="2">
    <location>
        <begin position="115"/>
        <end position="137"/>
    </location>
</feature>
<dbReference type="GO" id="GO:0016746">
    <property type="term" value="F:acyltransferase activity"/>
    <property type="evidence" value="ECO:0007669"/>
    <property type="project" value="UniProtKB-KW"/>
</dbReference>
<dbReference type="EMBL" id="JBHTCF010000001">
    <property type="protein sequence ID" value="MFC7303096.1"/>
    <property type="molecule type" value="Genomic_DNA"/>
</dbReference>
<keyword evidence="5" id="KW-1185">Reference proteome</keyword>
<gene>
    <name evidence="4" type="ORF">ACFQVC_02535</name>
</gene>
<dbReference type="Proteomes" id="UP001596523">
    <property type="component" value="Unassembled WGS sequence"/>
</dbReference>
<dbReference type="InterPro" id="IPR052734">
    <property type="entry name" value="Nod_factor_acetyltransferase"/>
</dbReference>
<feature type="transmembrane region" description="Helical" evidence="2">
    <location>
        <begin position="227"/>
        <end position="247"/>
    </location>
</feature>
<proteinExistence type="predicted"/>
<organism evidence="4 5">
    <name type="scientific">Streptomyces monticola</name>
    <dbReference type="NCBI Taxonomy" id="2666263"/>
    <lineage>
        <taxon>Bacteria</taxon>
        <taxon>Bacillati</taxon>
        <taxon>Actinomycetota</taxon>
        <taxon>Actinomycetes</taxon>
        <taxon>Kitasatosporales</taxon>
        <taxon>Streptomycetaceae</taxon>
        <taxon>Streptomyces</taxon>
    </lineage>
</organism>